<feature type="chain" id="PRO_5001536912" description="Plasmodium RESA N-terminal domain-containing protein" evidence="1">
    <location>
        <begin position="27"/>
        <end position="277"/>
    </location>
</feature>
<sequence length="277" mass="33305">MTYVYYLFFLLICILLNKQWILLNKAESIFANNELNISRISSSNNFLESSLNALTSNNHIYDDIKKKISNIDVNNIHDEVVKILKFEKLKSIIDIRTTILNCLSESILHMFRSLPSIVEEVTKYNEFCSSLERKFSFLSHIDDEYKIKIESCRENTTDKIIENYFFFHLNDINTIVGIYRNKPNIMFLRFNEITHCLEEFYQKITNPFDEHVKHTELFKTFMKTYKKPPKSNYVDYLKAFLDSFNPNIEREKILFFFDELYYYYSVNHTYIACFYLF</sequence>
<organism evidence="2 3">
    <name type="scientific">Plasmodium falciparum Tanzania</name>
    <name type="common">2000708</name>
    <dbReference type="NCBI Taxonomy" id="1036725"/>
    <lineage>
        <taxon>Eukaryota</taxon>
        <taxon>Sar</taxon>
        <taxon>Alveolata</taxon>
        <taxon>Apicomplexa</taxon>
        <taxon>Aconoidasida</taxon>
        <taxon>Haemosporida</taxon>
        <taxon>Plasmodiidae</taxon>
        <taxon>Plasmodium</taxon>
        <taxon>Plasmodium (Laverania)</taxon>
    </lineage>
</organism>
<evidence type="ECO:0000256" key="1">
    <source>
        <dbReference type="SAM" id="SignalP"/>
    </source>
</evidence>
<dbReference type="eggNOG" id="ENOG502QXXF">
    <property type="taxonomic scope" value="Eukaryota"/>
</dbReference>
<protein>
    <recommendedName>
        <fullName evidence="4">Plasmodium RESA N-terminal domain-containing protein</fullName>
    </recommendedName>
</protein>
<dbReference type="Proteomes" id="UP000030708">
    <property type="component" value="Unassembled WGS sequence"/>
</dbReference>
<evidence type="ECO:0008006" key="4">
    <source>
        <dbReference type="Google" id="ProtNLM"/>
    </source>
</evidence>
<dbReference type="AlphaFoldDB" id="A0A024WCP4"/>
<accession>A0A024WCP4</accession>
<evidence type="ECO:0000313" key="2">
    <source>
        <dbReference type="EMBL" id="ETW38684.1"/>
    </source>
</evidence>
<dbReference type="OrthoDB" id="374751at2759"/>
<gene>
    <name evidence="2" type="ORF">PFTANZ_00599</name>
</gene>
<keyword evidence="1" id="KW-0732">Signal</keyword>
<name>A0A024WCP4_PLAFA</name>
<reference evidence="2 3" key="1">
    <citation type="submission" date="2013-02" db="EMBL/GenBank/DDBJ databases">
        <title>The Genome Annotation of Plasmodium falciparum Tanzania (2000708).</title>
        <authorList>
            <consortium name="The Broad Institute Genome Sequencing Platform"/>
            <consortium name="The Broad Institute Genome Sequencing Center for Infectious Disease"/>
            <person name="Neafsey D."/>
            <person name="Hoffman S."/>
            <person name="Volkman S."/>
            <person name="Rosenthal P."/>
            <person name="Walker B."/>
            <person name="Young S.K."/>
            <person name="Zeng Q."/>
            <person name="Gargeya S."/>
            <person name="Fitzgerald M."/>
            <person name="Haas B."/>
            <person name="Abouelleil A."/>
            <person name="Allen A.W."/>
            <person name="Alvarado L."/>
            <person name="Arachchi H.M."/>
            <person name="Berlin A.M."/>
            <person name="Chapman S.B."/>
            <person name="Gainer-Dewar J."/>
            <person name="Goldberg J."/>
            <person name="Griggs A."/>
            <person name="Gujja S."/>
            <person name="Hansen M."/>
            <person name="Howarth C."/>
            <person name="Imamovic A."/>
            <person name="Ireland A."/>
            <person name="Larimer J."/>
            <person name="McCowan C."/>
            <person name="Murphy C."/>
            <person name="Pearson M."/>
            <person name="Poon T.W."/>
            <person name="Priest M."/>
            <person name="Roberts A."/>
            <person name="Saif S."/>
            <person name="Shea T."/>
            <person name="Sisk P."/>
            <person name="Sykes S."/>
            <person name="Wortman J."/>
            <person name="Nusbaum C."/>
            <person name="Birren B."/>
        </authorList>
    </citation>
    <scope>NUCLEOTIDE SEQUENCE [LARGE SCALE GENOMIC DNA]</scope>
    <source>
        <strain evidence="3">Tanzania (2000708)</strain>
    </source>
</reference>
<dbReference type="SMR" id="A0A024WCP4"/>
<feature type="signal peptide" evidence="1">
    <location>
        <begin position="1"/>
        <end position="26"/>
    </location>
</feature>
<reference evidence="2 3" key="2">
    <citation type="submission" date="2013-02" db="EMBL/GenBank/DDBJ databases">
        <title>The Genome Sequence of Plasmodium falciparum Tanzania (2000708).</title>
        <authorList>
            <consortium name="The Broad Institute Genome Sequencing Platform"/>
            <consortium name="The Broad Institute Genome Sequencing Center for Infectious Disease"/>
            <person name="Neafsey D."/>
            <person name="Cheeseman I."/>
            <person name="Volkman S."/>
            <person name="Adams J."/>
            <person name="Walker B."/>
            <person name="Young S.K."/>
            <person name="Zeng Q."/>
            <person name="Gargeya S."/>
            <person name="Fitzgerald M."/>
            <person name="Haas B."/>
            <person name="Abouelleil A."/>
            <person name="Alvarado L."/>
            <person name="Arachchi H.M."/>
            <person name="Berlin A.M."/>
            <person name="Chapman S.B."/>
            <person name="Dewar J."/>
            <person name="Goldberg J."/>
            <person name="Griggs A."/>
            <person name="Gujja S."/>
            <person name="Hansen M."/>
            <person name="Howarth C."/>
            <person name="Imamovic A."/>
            <person name="Larimer J."/>
            <person name="McCowan C."/>
            <person name="Murphy C."/>
            <person name="Neiman D."/>
            <person name="Pearson M."/>
            <person name="Priest M."/>
            <person name="Roberts A."/>
            <person name="Saif S."/>
            <person name="Shea T."/>
            <person name="Sisk P."/>
            <person name="Sykes S."/>
            <person name="Wortman J."/>
            <person name="Nusbaum C."/>
            <person name="Birren B."/>
        </authorList>
    </citation>
    <scope>NUCLEOTIDE SEQUENCE [LARGE SCALE GENOMIC DNA]</scope>
    <source>
        <strain evidence="3">Tanzania (2000708)</strain>
    </source>
</reference>
<proteinExistence type="predicted"/>
<evidence type="ECO:0000313" key="3">
    <source>
        <dbReference type="Proteomes" id="UP000030708"/>
    </source>
</evidence>
<dbReference type="EMBL" id="KI926293">
    <property type="protein sequence ID" value="ETW38684.1"/>
    <property type="molecule type" value="Genomic_DNA"/>
</dbReference>